<dbReference type="Pfam" id="PF01425">
    <property type="entry name" value="Amidase"/>
    <property type="match status" value="1"/>
</dbReference>
<evidence type="ECO:0000313" key="4">
    <source>
        <dbReference type="Proteomes" id="UP001652503"/>
    </source>
</evidence>
<dbReference type="PANTHER" id="PTHR11895:SF7">
    <property type="entry name" value="GLUTAMYL-TRNA(GLN) AMIDOTRANSFERASE SUBUNIT A, MITOCHONDRIAL"/>
    <property type="match status" value="1"/>
</dbReference>
<dbReference type="SUPFAM" id="SSF75304">
    <property type="entry name" value="Amidase signature (AS) enzymes"/>
    <property type="match status" value="1"/>
</dbReference>
<sequence>MSEICYLSARAVLALFRRRELSPVEYLDALIARAEAVNPVINAYTDTYYDEARSAARQAEIAYGEGRARSLEGLPVAVKDAQRVAGKRTTQGSLVFKDHVDAQSDPMIERLAAAGAIFHARTTTPEFCLSAVCNSRLWGTTLNPFNSRFGPGGSSGGSAAALAAGMTPIATGTDIGGSIRIPASACGLVGFKAPHGRNPDGPPANFDRYNHCGVLSRDVADTALMQNVISGPHPRDHDSLREKLILPETVTPRPLRVAWSMDLGYVRIDPEVRENTLRALDVFRATGCTVEEVQIGWDTRVDEASMRWYTAMHFGRQPLWSAREHRDLLTSYATAAADAAARLDPDDVARSWEVQHQMYQVIGRLFESYDILICPTLAVGAVRADHDPLSASFEVDGQVVDAEYGWVLTHPFNMLHYCPVMSVPSGRDRNGIPTGIQIVGPTFDDLRVFQAALQYEAAAPQLFLTHGDARPVL</sequence>
<accession>A0ABT2Z554</accession>
<comment type="caution">
    <text evidence="3">The sequence shown here is derived from an EMBL/GenBank/DDBJ whole genome shotgun (WGS) entry which is preliminary data.</text>
</comment>
<reference evidence="3 4" key="1">
    <citation type="submission" date="2022-10" db="EMBL/GenBank/DDBJ databases">
        <title>Defluviimonas sp. nov., isolated from ocean surface water.</title>
        <authorList>
            <person name="He W."/>
            <person name="Wang L."/>
            <person name="Zhang D.-F."/>
        </authorList>
    </citation>
    <scope>NUCLEOTIDE SEQUENCE [LARGE SCALE GENOMIC DNA]</scope>
    <source>
        <strain evidence="3 4">WL0075</strain>
    </source>
</reference>
<keyword evidence="4" id="KW-1185">Reference proteome</keyword>
<evidence type="ECO:0000259" key="2">
    <source>
        <dbReference type="Pfam" id="PF01425"/>
    </source>
</evidence>
<dbReference type="Gene3D" id="3.90.1300.10">
    <property type="entry name" value="Amidase signature (AS) domain"/>
    <property type="match status" value="1"/>
</dbReference>
<comment type="similarity">
    <text evidence="1">Belongs to the amidase family.</text>
</comment>
<dbReference type="PANTHER" id="PTHR11895">
    <property type="entry name" value="TRANSAMIDASE"/>
    <property type="match status" value="1"/>
</dbReference>
<dbReference type="RefSeq" id="WP_263722437.1">
    <property type="nucleotide sequence ID" value="NZ_JAOWLA010000013.1"/>
</dbReference>
<protein>
    <submittedName>
        <fullName evidence="3">Amidase</fullName>
    </submittedName>
</protein>
<dbReference type="InterPro" id="IPR036928">
    <property type="entry name" value="AS_sf"/>
</dbReference>
<dbReference type="InterPro" id="IPR000120">
    <property type="entry name" value="Amidase"/>
</dbReference>
<dbReference type="InterPro" id="IPR020556">
    <property type="entry name" value="Amidase_CS"/>
</dbReference>
<name>A0ABT2Z554_9RHOB</name>
<evidence type="ECO:0000256" key="1">
    <source>
        <dbReference type="ARBA" id="ARBA00009199"/>
    </source>
</evidence>
<feature type="domain" description="Amidase" evidence="2">
    <location>
        <begin position="26"/>
        <end position="448"/>
    </location>
</feature>
<dbReference type="PROSITE" id="PS00571">
    <property type="entry name" value="AMIDASES"/>
    <property type="match status" value="1"/>
</dbReference>
<dbReference type="Proteomes" id="UP001652503">
    <property type="component" value="Unassembled WGS sequence"/>
</dbReference>
<evidence type="ECO:0000313" key="3">
    <source>
        <dbReference type="EMBL" id="MCV2865906.1"/>
    </source>
</evidence>
<dbReference type="InterPro" id="IPR023631">
    <property type="entry name" value="Amidase_dom"/>
</dbReference>
<organism evidence="3 4">
    <name type="scientific">Albidovulum sediminicola</name>
    <dbReference type="NCBI Taxonomy" id="2984331"/>
    <lineage>
        <taxon>Bacteria</taxon>
        <taxon>Pseudomonadati</taxon>
        <taxon>Pseudomonadota</taxon>
        <taxon>Alphaproteobacteria</taxon>
        <taxon>Rhodobacterales</taxon>
        <taxon>Paracoccaceae</taxon>
        <taxon>Albidovulum</taxon>
    </lineage>
</organism>
<proteinExistence type="inferred from homology"/>
<dbReference type="EMBL" id="JAOWLA010000013">
    <property type="protein sequence ID" value="MCV2865906.1"/>
    <property type="molecule type" value="Genomic_DNA"/>
</dbReference>
<gene>
    <name evidence="3" type="ORF">OE647_14365</name>
</gene>